<dbReference type="AlphaFoldDB" id="A0A1L7CE85"/>
<feature type="domain" description="Adenosine deaminase" evidence="8">
    <location>
        <begin position="10"/>
        <end position="354"/>
    </location>
</feature>
<dbReference type="Gene3D" id="3.20.20.140">
    <property type="entry name" value="Metal-dependent hydrolases"/>
    <property type="match status" value="1"/>
</dbReference>
<gene>
    <name evidence="9" type="ORF">CAQU_02565</name>
</gene>
<dbReference type="GO" id="GO:0006154">
    <property type="term" value="P:adenosine catabolic process"/>
    <property type="evidence" value="ECO:0007669"/>
    <property type="project" value="TreeGrafter"/>
</dbReference>
<reference evidence="9 10" key="1">
    <citation type="submission" date="2014-08" db="EMBL/GenBank/DDBJ databases">
        <title>Complete genome sequence of Corynebacterium aquilae S-613T(T) (=DSM 44791(T)), isolated from the choana of a healthy golden eagle.</title>
        <authorList>
            <person name="Ruckert C."/>
            <person name="Albersmeier A."/>
            <person name="Winkler A."/>
            <person name="Kalinowski J."/>
        </authorList>
    </citation>
    <scope>NUCLEOTIDE SEQUENCE [LARGE SCALE GENOMIC DNA]</scope>
    <source>
        <strain evidence="9 10">S-613</strain>
    </source>
</reference>
<dbReference type="GO" id="GO:0004000">
    <property type="term" value="F:adenosine deaminase activity"/>
    <property type="evidence" value="ECO:0007669"/>
    <property type="project" value="TreeGrafter"/>
</dbReference>
<dbReference type="Pfam" id="PF00962">
    <property type="entry name" value="A_deaminase"/>
    <property type="match status" value="1"/>
</dbReference>
<dbReference type="GO" id="GO:0005829">
    <property type="term" value="C:cytosol"/>
    <property type="evidence" value="ECO:0007669"/>
    <property type="project" value="TreeGrafter"/>
</dbReference>
<dbReference type="GO" id="GO:0043103">
    <property type="term" value="P:hypoxanthine salvage"/>
    <property type="evidence" value="ECO:0007669"/>
    <property type="project" value="TreeGrafter"/>
</dbReference>
<protein>
    <recommendedName>
        <fullName evidence="3">adenosine deaminase</fullName>
        <ecNumber evidence="3">3.5.4.4</ecNumber>
    </recommendedName>
</protein>
<keyword evidence="7" id="KW-0546">Nucleotide metabolism</keyword>
<evidence type="ECO:0000256" key="6">
    <source>
        <dbReference type="ARBA" id="ARBA00022833"/>
    </source>
</evidence>
<dbReference type="SUPFAM" id="SSF51556">
    <property type="entry name" value="Metallo-dependent hydrolases"/>
    <property type="match status" value="1"/>
</dbReference>
<dbReference type="Proteomes" id="UP000185478">
    <property type="component" value="Chromosome"/>
</dbReference>
<evidence type="ECO:0000256" key="5">
    <source>
        <dbReference type="ARBA" id="ARBA00022801"/>
    </source>
</evidence>
<keyword evidence="5" id="KW-0378">Hydrolase</keyword>
<dbReference type="KEGG" id="caqu:CAQU_02565"/>
<dbReference type="FunFam" id="3.20.20.140:FF:000020">
    <property type="entry name" value="Adenosine deaminase"/>
    <property type="match status" value="1"/>
</dbReference>
<dbReference type="NCBIfam" id="NF006847">
    <property type="entry name" value="PRK09358.1-2"/>
    <property type="match status" value="1"/>
</dbReference>
<sequence length="416" mass="44440">MDRDIVHALPKVVLHDHLDGGLRAATIVELAQDCGYQGLPTMDAEELSAWFVQAANSGSLPSYLECFAHTCAVMQTADALRRVAREAVEDLAADNVVYAELRFAPEQHQEQGLSLQQVVDAVVAGVKEGETAAADAGRPIAARIILCGMRHADRTKEIAQLTIDNFGAESPAEGYVVAFDIAGAEVGFPATNHAEAFELLRKHFVPFTIHAGEAAGCDSLAGAVHCGASRLGHGARLYEDFSASIDGIDPGVMSAYVRDRRLALELCPTSNTQTGVVDDIADHPLPLLHSLGFAVTVNTDNRLLGDTDMTGEMMVLVDTFDYDLGALYTLTLNAMAQAFIPELEREDIVRGVIEPTFTRIGAALQGDLSDESQDTPTGEALTSQLQLSEEELAGIDPAVLEELGISLDDLGVKNND</sequence>
<evidence type="ECO:0000256" key="1">
    <source>
        <dbReference type="ARBA" id="ARBA00001947"/>
    </source>
</evidence>
<dbReference type="EMBL" id="CP009245">
    <property type="protein sequence ID" value="APT84134.1"/>
    <property type="molecule type" value="Genomic_DNA"/>
</dbReference>
<evidence type="ECO:0000313" key="10">
    <source>
        <dbReference type="Proteomes" id="UP000185478"/>
    </source>
</evidence>
<comment type="similarity">
    <text evidence="2">Belongs to the metallo-dependent hydrolases superfamily. Adenosine and AMP deaminases family.</text>
</comment>
<organism evidence="9 10">
    <name type="scientific">Corynebacterium aquilae DSM 44791</name>
    <dbReference type="NCBI Taxonomy" id="1431546"/>
    <lineage>
        <taxon>Bacteria</taxon>
        <taxon>Bacillati</taxon>
        <taxon>Actinomycetota</taxon>
        <taxon>Actinomycetes</taxon>
        <taxon>Mycobacteriales</taxon>
        <taxon>Corynebacteriaceae</taxon>
        <taxon>Corynebacterium</taxon>
    </lineage>
</organism>
<dbReference type="InterPro" id="IPR001365">
    <property type="entry name" value="A_deaminase_dom"/>
</dbReference>
<accession>A0A1L7CE85</accession>
<evidence type="ECO:0000256" key="7">
    <source>
        <dbReference type="ARBA" id="ARBA00023080"/>
    </source>
</evidence>
<keyword evidence="4" id="KW-0479">Metal-binding</keyword>
<dbReference type="GO" id="GO:0009117">
    <property type="term" value="P:nucleotide metabolic process"/>
    <property type="evidence" value="ECO:0007669"/>
    <property type="project" value="UniProtKB-KW"/>
</dbReference>
<evidence type="ECO:0000259" key="8">
    <source>
        <dbReference type="Pfam" id="PF00962"/>
    </source>
</evidence>
<dbReference type="EC" id="3.5.4.4" evidence="3"/>
<dbReference type="PANTHER" id="PTHR11409:SF43">
    <property type="entry name" value="ADENOSINE DEAMINASE"/>
    <property type="match status" value="1"/>
</dbReference>
<dbReference type="GO" id="GO:0046103">
    <property type="term" value="P:inosine biosynthetic process"/>
    <property type="evidence" value="ECO:0007669"/>
    <property type="project" value="TreeGrafter"/>
</dbReference>
<dbReference type="NCBIfam" id="TIGR01430">
    <property type="entry name" value="aden_deam"/>
    <property type="match status" value="1"/>
</dbReference>
<proteinExistence type="inferred from homology"/>
<dbReference type="PANTHER" id="PTHR11409">
    <property type="entry name" value="ADENOSINE DEAMINASE"/>
    <property type="match status" value="1"/>
</dbReference>
<dbReference type="InterPro" id="IPR032466">
    <property type="entry name" value="Metal_Hydrolase"/>
</dbReference>
<comment type="cofactor">
    <cofactor evidence="1">
        <name>Zn(2+)</name>
        <dbReference type="ChEBI" id="CHEBI:29105"/>
    </cofactor>
</comment>
<evidence type="ECO:0000256" key="2">
    <source>
        <dbReference type="ARBA" id="ARBA00006676"/>
    </source>
</evidence>
<keyword evidence="10" id="KW-1185">Reference proteome</keyword>
<dbReference type="STRING" id="1431546.CAQU_02565"/>
<evidence type="ECO:0000256" key="4">
    <source>
        <dbReference type="ARBA" id="ARBA00022723"/>
    </source>
</evidence>
<evidence type="ECO:0000313" key="9">
    <source>
        <dbReference type="EMBL" id="APT84134.1"/>
    </source>
</evidence>
<evidence type="ECO:0000256" key="3">
    <source>
        <dbReference type="ARBA" id="ARBA00012784"/>
    </source>
</evidence>
<dbReference type="InterPro" id="IPR006330">
    <property type="entry name" value="Ado/ade_deaminase"/>
</dbReference>
<name>A0A1L7CE85_9CORY</name>
<keyword evidence="6" id="KW-0862">Zinc</keyword>
<dbReference type="GO" id="GO:0046872">
    <property type="term" value="F:metal ion binding"/>
    <property type="evidence" value="ECO:0007669"/>
    <property type="project" value="UniProtKB-KW"/>
</dbReference>